<evidence type="ECO:0000256" key="1">
    <source>
        <dbReference type="ARBA" id="ARBA00004651"/>
    </source>
</evidence>
<dbReference type="RefSeq" id="WP_378798869.1">
    <property type="nucleotide sequence ID" value="NZ_JBHUER010000005.1"/>
</dbReference>
<dbReference type="PANTHER" id="PTHR30086">
    <property type="entry name" value="ARGININE EXPORTER PROTEIN ARGO"/>
    <property type="match status" value="1"/>
</dbReference>
<dbReference type="PANTHER" id="PTHR30086:SF20">
    <property type="entry name" value="ARGININE EXPORTER PROTEIN ARGO-RELATED"/>
    <property type="match status" value="1"/>
</dbReference>
<proteinExistence type="predicted"/>
<feature type="transmembrane region" description="Helical" evidence="6">
    <location>
        <begin position="150"/>
        <end position="170"/>
    </location>
</feature>
<name>A0ABW4K8P1_9HYPH</name>
<comment type="caution">
    <text evidence="7">The sequence shown here is derived from an EMBL/GenBank/DDBJ whole genome shotgun (WGS) entry which is preliminary data.</text>
</comment>
<protein>
    <submittedName>
        <fullName evidence="7">LysE family transporter</fullName>
    </submittedName>
</protein>
<sequence length="217" mass="21904">MALFANDAPTWIAIVAAYVAVMLTPGPNFLLVLDAACSGSQRVALSSALGVASGAATLALAAFLAGSALTPSEPLISFSRLAFGALVMALGFRTLTSAARPLAEQPVKTKRETAHFRIGLATSASNPITALFFLAAAATAAGTVTTLERVALGAAVFAIAAVWFATVAVVGGASMRALRRGTPSGARIAQACRLAAGVALMSFGLHRFIAEAAALPF</sequence>
<evidence type="ECO:0000313" key="7">
    <source>
        <dbReference type="EMBL" id="MFD1703031.1"/>
    </source>
</evidence>
<comment type="subcellular location">
    <subcellularLocation>
        <location evidence="1">Cell membrane</location>
        <topology evidence="1">Multi-pass membrane protein</topology>
    </subcellularLocation>
</comment>
<reference evidence="8" key="1">
    <citation type="journal article" date="2019" name="Int. J. Syst. Evol. Microbiol.">
        <title>The Global Catalogue of Microorganisms (GCM) 10K type strain sequencing project: providing services to taxonomists for standard genome sequencing and annotation.</title>
        <authorList>
            <consortium name="The Broad Institute Genomics Platform"/>
            <consortium name="The Broad Institute Genome Sequencing Center for Infectious Disease"/>
            <person name="Wu L."/>
            <person name="Ma J."/>
        </authorList>
    </citation>
    <scope>NUCLEOTIDE SEQUENCE [LARGE SCALE GENOMIC DNA]</scope>
    <source>
        <strain evidence="8">KCTC 23707</strain>
    </source>
</reference>
<dbReference type="EMBL" id="JBHUER010000005">
    <property type="protein sequence ID" value="MFD1703031.1"/>
    <property type="molecule type" value="Genomic_DNA"/>
</dbReference>
<evidence type="ECO:0000313" key="8">
    <source>
        <dbReference type="Proteomes" id="UP001597308"/>
    </source>
</evidence>
<feature type="transmembrane region" description="Helical" evidence="6">
    <location>
        <begin position="75"/>
        <end position="95"/>
    </location>
</feature>
<keyword evidence="8" id="KW-1185">Reference proteome</keyword>
<dbReference type="InterPro" id="IPR001123">
    <property type="entry name" value="LeuE-type"/>
</dbReference>
<evidence type="ECO:0000256" key="2">
    <source>
        <dbReference type="ARBA" id="ARBA00022475"/>
    </source>
</evidence>
<feature type="transmembrane region" description="Helical" evidence="6">
    <location>
        <begin position="116"/>
        <end position="138"/>
    </location>
</feature>
<feature type="transmembrane region" description="Helical" evidence="6">
    <location>
        <begin position="45"/>
        <end position="69"/>
    </location>
</feature>
<feature type="transmembrane region" description="Helical" evidence="6">
    <location>
        <begin position="12"/>
        <end position="33"/>
    </location>
</feature>
<dbReference type="Pfam" id="PF01810">
    <property type="entry name" value="LysE"/>
    <property type="match status" value="1"/>
</dbReference>
<keyword evidence="3 6" id="KW-0812">Transmembrane</keyword>
<keyword evidence="5 6" id="KW-0472">Membrane</keyword>
<gene>
    <name evidence="7" type="ORF">ACFSCV_08435</name>
</gene>
<keyword evidence="4 6" id="KW-1133">Transmembrane helix</keyword>
<keyword evidence="2" id="KW-1003">Cell membrane</keyword>
<evidence type="ECO:0000256" key="6">
    <source>
        <dbReference type="SAM" id="Phobius"/>
    </source>
</evidence>
<evidence type="ECO:0000256" key="5">
    <source>
        <dbReference type="ARBA" id="ARBA00023136"/>
    </source>
</evidence>
<dbReference type="Proteomes" id="UP001597308">
    <property type="component" value="Unassembled WGS sequence"/>
</dbReference>
<evidence type="ECO:0000256" key="4">
    <source>
        <dbReference type="ARBA" id="ARBA00022989"/>
    </source>
</evidence>
<evidence type="ECO:0000256" key="3">
    <source>
        <dbReference type="ARBA" id="ARBA00022692"/>
    </source>
</evidence>
<accession>A0ABW4K8P1</accession>
<organism evidence="7 8">
    <name type="scientific">Methylopila henanensis</name>
    <dbReference type="NCBI Taxonomy" id="873516"/>
    <lineage>
        <taxon>Bacteria</taxon>
        <taxon>Pseudomonadati</taxon>
        <taxon>Pseudomonadota</taxon>
        <taxon>Alphaproteobacteria</taxon>
        <taxon>Hyphomicrobiales</taxon>
        <taxon>Methylopilaceae</taxon>
        <taxon>Methylopila</taxon>
    </lineage>
</organism>